<organism evidence="1">
    <name type="scientific">Daucus carota subsp. sativus</name>
    <name type="common">Carrot</name>
    <dbReference type="NCBI Taxonomy" id="79200"/>
    <lineage>
        <taxon>Eukaryota</taxon>
        <taxon>Viridiplantae</taxon>
        <taxon>Streptophyta</taxon>
        <taxon>Embryophyta</taxon>
        <taxon>Tracheophyta</taxon>
        <taxon>Spermatophyta</taxon>
        <taxon>Magnoliopsida</taxon>
        <taxon>eudicotyledons</taxon>
        <taxon>Gunneridae</taxon>
        <taxon>Pentapetalae</taxon>
        <taxon>asterids</taxon>
        <taxon>campanulids</taxon>
        <taxon>Apiales</taxon>
        <taxon>Apiaceae</taxon>
        <taxon>Apioideae</taxon>
        <taxon>Scandiceae</taxon>
        <taxon>Daucinae</taxon>
        <taxon>Daucus</taxon>
        <taxon>Daucus sect. Daucus</taxon>
    </lineage>
</organism>
<dbReference type="EMBL" id="CP093347">
    <property type="protein sequence ID" value="WOH01215.1"/>
    <property type="molecule type" value="Genomic_DNA"/>
</dbReference>
<evidence type="ECO:0000313" key="3">
    <source>
        <dbReference type="Proteomes" id="UP000077755"/>
    </source>
</evidence>
<reference evidence="1" key="1">
    <citation type="journal article" date="2016" name="Nat. Genet.">
        <title>A high-quality carrot genome assembly provides new insights into carotenoid accumulation and asterid genome evolution.</title>
        <authorList>
            <person name="Iorizzo M."/>
            <person name="Ellison S."/>
            <person name="Senalik D."/>
            <person name="Zeng P."/>
            <person name="Satapoomin P."/>
            <person name="Huang J."/>
            <person name="Bowman M."/>
            <person name="Iovene M."/>
            <person name="Sanseverino W."/>
            <person name="Cavagnaro P."/>
            <person name="Yildiz M."/>
            <person name="Macko-Podgorni A."/>
            <person name="Moranska E."/>
            <person name="Grzebelus E."/>
            <person name="Grzebelus D."/>
            <person name="Ashrafi H."/>
            <person name="Zheng Z."/>
            <person name="Cheng S."/>
            <person name="Spooner D."/>
            <person name="Van Deynze A."/>
            <person name="Simon P."/>
        </authorList>
    </citation>
    <scope>NUCLEOTIDE SEQUENCE [LARGE SCALE GENOMIC DNA]</scope>
    <source>
        <tissue evidence="1">Leaf</tissue>
    </source>
</reference>
<gene>
    <name evidence="1" type="ORF">DCAR_017984</name>
    <name evidence="2" type="ORF">DCAR_0520596</name>
</gene>
<protein>
    <submittedName>
        <fullName evidence="1">Uncharacterized protein</fullName>
    </submittedName>
</protein>
<keyword evidence="3" id="KW-1185">Reference proteome</keyword>
<dbReference type="Gramene" id="KZM94742">
    <property type="protein sequence ID" value="KZM94742"/>
    <property type="gene ID" value="DCAR_017984"/>
</dbReference>
<proteinExistence type="predicted"/>
<evidence type="ECO:0000313" key="1">
    <source>
        <dbReference type="EMBL" id="KZM94742.1"/>
    </source>
</evidence>
<accession>A0A162A1L1</accession>
<dbReference type="EMBL" id="LNRQ01000005">
    <property type="protein sequence ID" value="KZM94742.1"/>
    <property type="molecule type" value="Genomic_DNA"/>
</dbReference>
<name>A0A162A1L1_DAUCS</name>
<dbReference type="AlphaFoldDB" id="A0A162A1L1"/>
<dbReference type="Proteomes" id="UP000077755">
    <property type="component" value="Chromosome 5"/>
</dbReference>
<evidence type="ECO:0000313" key="2">
    <source>
        <dbReference type="EMBL" id="WOH01215.1"/>
    </source>
</evidence>
<reference evidence="2" key="2">
    <citation type="submission" date="2022-03" db="EMBL/GenBank/DDBJ databases">
        <title>Draft title - Genomic analysis of global carrot germplasm unveils the trajectory of domestication and the origin of high carotenoid orange carrot.</title>
        <authorList>
            <person name="Iorizzo M."/>
            <person name="Ellison S."/>
            <person name="Senalik D."/>
            <person name="Macko-Podgorni A."/>
            <person name="Grzebelus D."/>
            <person name="Bostan H."/>
            <person name="Rolling W."/>
            <person name="Curaba J."/>
            <person name="Simon P."/>
        </authorList>
    </citation>
    <scope>NUCLEOTIDE SEQUENCE</scope>
    <source>
        <tissue evidence="2">Leaf</tissue>
    </source>
</reference>
<sequence length="57" mass="5929">MADMAGGPLAVGLATDFLAEAGFQMAAVVPGQQEPEIQDFVFEDDLDVEDGGVIMQA</sequence>